<dbReference type="OrthoDB" id="2690063at2759"/>
<reference evidence="2" key="2">
    <citation type="submission" date="2015-01" db="EMBL/GenBank/DDBJ databases">
        <title>Evolutionary Origins and Diversification of the Mycorrhizal Mutualists.</title>
        <authorList>
            <consortium name="DOE Joint Genome Institute"/>
            <consortium name="Mycorrhizal Genomics Consortium"/>
            <person name="Kohler A."/>
            <person name="Kuo A."/>
            <person name="Nagy L.G."/>
            <person name="Floudas D."/>
            <person name="Copeland A."/>
            <person name="Barry K.W."/>
            <person name="Cichocki N."/>
            <person name="Veneault-Fourrey C."/>
            <person name="LaButti K."/>
            <person name="Lindquist E.A."/>
            <person name="Lipzen A."/>
            <person name="Lundell T."/>
            <person name="Morin E."/>
            <person name="Murat C."/>
            <person name="Riley R."/>
            <person name="Ohm R."/>
            <person name="Sun H."/>
            <person name="Tunlid A."/>
            <person name="Henrissat B."/>
            <person name="Grigoriev I.V."/>
            <person name="Hibbett D.S."/>
            <person name="Martin F."/>
        </authorList>
    </citation>
    <scope>NUCLEOTIDE SEQUENCE [LARGE SCALE GENOMIC DNA]</scope>
    <source>
        <strain evidence="2">Foug A</strain>
    </source>
</reference>
<keyword evidence="2" id="KW-1185">Reference proteome</keyword>
<reference evidence="1 2" key="1">
    <citation type="submission" date="2014-04" db="EMBL/GenBank/DDBJ databases">
        <authorList>
            <consortium name="DOE Joint Genome Institute"/>
            <person name="Kuo A."/>
            <person name="Kohler A."/>
            <person name="Nagy L.G."/>
            <person name="Floudas D."/>
            <person name="Copeland A."/>
            <person name="Barry K.W."/>
            <person name="Cichocki N."/>
            <person name="Veneault-Fourrey C."/>
            <person name="LaButti K."/>
            <person name="Lindquist E.A."/>
            <person name="Lipzen A."/>
            <person name="Lundell T."/>
            <person name="Morin E."/>
            <person name="Murat C."/>
            <person name="Sun H."/>
            <person name="Tunlid A."/>
            <person name="Henrissat B."/>
            <person name="Grigoriev I.V."/>
            <person name="Hibbett D.S."/>
            <person name="Martin F."/>
            <person name="Nordberg H.P."/>
            <person name="Cantor M.N."/>
            <person name="Hua S.X."/>
        </authorList>
    </citation>
    <scope>NUCLEOTIDE SEQUENCE [LARGE SCALE GENOMIC DNA]</scope>
    <source>
        <strain evidence="1 2">Foug A</strain>
    </source>
</reference>
<name>A0A0C2ZZB5_9AGAM</name>
<protein>
    <submittedName>
        <fullName evidence="1">Uncharacterized protein</fullName>
    </submittedName>
</protein>
<dbReference type="AlphaFoldDB" id="A0A0C2ZZB5"/>
<dbReference type="EMBL" id="KN822095">
    <property type="protein sequence ID" value="KIM57782.1"/>
    <property type="molecule type" value="Genomic_DNA"/>
</dbReference>
<gene>
    <name evidence="1" type="ORF">SCLCIDRAFT_129600</name>
</gene>
<proteinExistence type="predicted"/>
<evidence type="ECO:0000313" key="1">
    <source>
        <dbReference type="EMBL" id="KIM57782.1"/>
    </source>
</evidence>
<organism evidence="1 2">
    <name type="scientific">Scleroderma citrinum Foug A</name>
    <dbReference type="NCBI Taxonomy" id="1036808"/>
    <lineage>
        <taxon>Eukaryota</taxon>
        <taxon>Fungi</taxon>
        <taxon>Dikarya</taxon>
        <taxon>Basidiomycota</taxon>
        <taxon>Agaricomycotina</taxon>
        <taxon>Agaricomycetes</taxon>
        <taxon>Agaricomycetidae</taxon>
        <taxon>Boletales</taxon>
        <taxon>Sclerodermatineae</taxon>
        <taxon>Sclerodermataceae</taxon>
        <taxon>Scleroderma</taxon>
    </lineage>
</organism>
<dbReference type="Proteomes" id="UP000053989">
    <property type="component" value="Unassembled WGS sequence"/>
</dbReference>
<feature type="non-terminal residue" evidence="1">
    <location>
        <position position="157"/>
    </location>
</feature>
<dbReference type="HOGENOM" id="CLU_000384_30_11_1"/>
<accession>A0A0C2ZZB5</accession>
<evidence type="ECO:0000313" key="2">
    <source>
        <dbReference type="Proteomes" id="UP000053989"/>
    </source>
</evidence>
<sequence>MSLQDPFENSNPTRTELKNWYKTQFAKEVSGPLVAPRPQPQERVGANPKELAINKPEGFDGDHEKFMPWMLSVRTYLALNAHVYDTDEKLIVFCLGSPHIGFTLSYMTGGSALAFKENYIEGCIADGVHFYISESFAEFVQKLKNIYDVGDIKATSM</sequence>
<dbReference type="InParanoid" id="A0A0C2ZZB5"/>